<evidence type="ECO:0000313" key="5">
    <source>
        <dbReference type="EMBL" id="RAJ27441.1"/>
    </source>
</evidence>
<keyword evidence="4" id="KW-0460">Magnesium</keyword>
<dbReference type="Gene3D" id="1.10.150.520">
    <property type="match status" value="1"/>
</dbReference>
<name>A0A327SEV4_9FLAO</name>
<keyword evidence="2" id="KW-0479">Metal-binding</keyword>
<dbReference type="OrthoDB" id="9809962at2"/>
<dbReference type="GO" id="GO:0044281">
    <property type="term" value="P:small molecule metabolic process"/>
    <property type="evidence" value="ECO:0007669"/>
    <property type="project" value="UniProtKB-ARBA"/>
</dbReference>
<dbReference type="InterPro" id="IPR051400">
    <property type="entry name" value="HAD-like_hydrolase"/>
</dbReference>
<dbReference type="PANTHER" id="PTHR46470">
    <property type="entry name" value="N-ACYLNEURAMINATE-9-PHOSPHATASE"/>
    <property type="match status" value="1"/>
</dbReference>
<evidence type="ECO:0000313" key="6">
    <source>
        <dbReference type="Proteomes" id="UP000248987"/>
    </source>
</evidence>
<keyword evidence="6" id="KW-1185">Reference proteome</keyword>
<accession>A0A327SEV4</accession>
<dbReference type="GO" id="GO:0046872">
    <property type="term" value="F:metal ion binding"/>
    <property type="evidence" value="ECO:0007669"/>
    <property type="project" value="UniProtKB-KW"/>
</dbReference>
<evidence type="ECO:0000256" key="1">
    <source>
        <dbReference type="ARBA" id="ARBA00001946"/>
    </source>
</evidence>
<dbReference type="Proteomes" id="UP000248987">
    <property type="component" value="Unassembled WGS sequence"/>
</dbReference>
<gene>
    <name evidence="5" type="ORF">LX77_00013</name>
</gene>
<dbReference type="SFLD" id="SFLDG01129">
    <property type="entry name" value="C1.5:_HAD__Beta-PGM__Phosphata"/>
    <property type="match status" value="1"/>
</dbReference>
<dbReference type="SUPFAM" id="SSF56784">
    <property type="entry name" value="HAD-like"/>
    <property type="match status" value="1"/>
</dbReference>
<proteinExistence type="predicted"/>
<organism evidence="5 6">
    <name type="scientific">Gelidibacter algens</name>
    <dbReference type="NCBI Taxonomy" id="49280"/>
    <lineage>
        <taxon>Bacteria</taxon>
        <taxon>Pseudomonadati</taxon>
        <taxon>Bacteroidota</taxon>
        <taxon>Flavobacteriia</taxon>
        <taxon>Flavobacteriales</taxon>
        <taxon>Flavobacteriaceae</taxon>
        <taxon>Gelidibacter</taxon>
    </lineage>
</organism>
<dbReference type="NCBIfam" id="TIGR01549">
    <property type="entry name" value="HAD-SF-IA-v1"/>
    <property type="match status" value="1"/>
</dbReference>
<comment type="cofactor">
    <cofactor evidence="1">
        <name>Mg(2+)</name>
        <dbReference type="ChEBI" id="CHEBI:18420"/>
    </cofactor>
</comment>
<reference evidence="5 6" key="1">
    <citation type="submission" date="2018-06" db="EMBL/GenBank/DDBJ databases">
        <title>Genomic Encyclopedia of Archaeal and Bacterial Type Strains, Phase II (KMG-II): from individual species to whole genera.</title>
        <authorList>
            <person name="Goeker M."/>
        </authorList>
    </citation>
    <scope>NUCLEOTIDE SEQUENCE [LARGE SCALE GENOMIC DNA]</scope>
    <source>
        <strain evidence="5 6">DSM 12408</strain>
    </source>
</reference>
<sequence length="225" mass="26144">MTMKFWSMDIKVDQNTVVVFDLDDTLYNELDYLRSAYKSIAQHLDQDNWKLLYSKMFSLYRSKINVFEFLSSSYEIELRMLIAMYRDHQPDIQLFDGVIEILQDIQTRNGKIGIITDGRASTQRAKIQSLGILNYIDEIIISEELGSEKPSLANFKAIENSLTGTVFYYIADNLKKDFIAPNTLGWKTIGLIDNGKNIHFNSHLYMERQNLPQEFIIGFNDVKIN</sequence>
<evidence type="ECO:0000256" key="3">
    <source>
        <dbReference type="ARBA" id="ARBA00022801"/>
    </source>
</evidence>
<dbReference type="InterPro" id="IPR006439">
    <property type="entry name" value="HAD-SF_hydro_IA"/>
</dbReference>
<protein>
    <submittedName>
        <fullName evidence="5">Putative hydrolase of the HAD superfamily</fullName>
    </submittedName>
</protein>
<dbReference type="SFLD" id="SFLDS00003">
    <property type="entry name" value="Haloacid_Dehalogenase"/>
    <property type="match status" value="1"/>
</dbReference>
<keyword evidence="3 5" id="KW-0378">Hydrolase</keyword>
<dbReference type="InterPro" id="IPR036412">
    <property type="entry name" value="HAD-like_sf"/>
</dbReference>
<dbReference type="EMBL" id="QLLQ01000001">
    <property type="protein sequence ID" value="RAJ27441.1"/>
    <property type="molecule type" value="Genomic_DNA"/>
</dbReference>
<dbReference type="InterPro" id="IPR041492">
    <property type="entry name" value="HAD_2"/>
</dbReference>
<dbReference type="Pfam" id="PF13419">
    <property type="entry name" value="HAD_2"/>
    <property type="match status" value="1"/>
</dbReference>
<dbReference type="GO" id="GO:0016791">
    <property type="term" value="F:phosphatase activity"/>
    <property type="evidence" value="ECO:0007669"/>
    <property type="project" value="TreeGrafter"/>
</dbReference>
<dbReference type="AlphaFoldDB" id="A0A327SEV4"/>
<dbReference type="InterPro" id="IPR023214">
    <property type="entry name" value="HAD_sf"/>
</dbReference>
<evidence type="ECO:0000256" key="2">
    <source>
        <dbReference type="ARBA" id="ARBA00022723"/>
    </source>
</evidence>
<dbReference type="Gene3D" id="3.40.50.1000">
    <property type="entry name" value="HAD superfamily/HAD-like"/>
    <property type="match status" value="1"/>
</dbReference>
<evidence type="ECO:0000256" key="4">
    <source>
        <dbReference type="ARBA" id="ARBA00022842"/>
    </source>
</evidence>
<dbReference type="PANTHER" id="PTHR46470:SF2">
    <property type="entry name" value="GLYCERALDEHYDE 3-PHOSPHATE PHOSPHATASE"/>
    <property type="match status" value="1"/>
</dbReference>
<comment type="caution">
    <text evidence="5">The sequence shown here is derived from an EMBL/GenBank/DDBJ whole genome shotgun (WGS) entry which is preliminary data.</text>
</comment>